<evidence type="ECO:0000256" key="2">
    <source>
        <dbReference type="ARBA" id="ARBA00022801"/>
    </source>
</evidence>
<evidence type="ECO:0000313" key="4">
    <source>
        <dbReference type="Proteomes" id="UP001358193"/>
    </source>
</evidence>
<dbReference type="EMBL" id="OR769223">
    <property type="protein sequence ID" value="WQJ53394.1"/>
    <property type="molecule type" value="Genomic_DNA"/>
</dbReference>
<dbReference type="PANTHER" id="PTHR11080">
    <property type="entry name" value="PYRAZINAMIDASE/NICOTINAMIDASE"/>
    <property type="match status" value="1"/>
</dbReference>
<comment type="similarity">
    <text evidence="1">Belongs to the isochorismatase family.</text>
</comment>
<dbReference type="InterPro" id="IPR036380">
    <property type="entry name" value="Isochorismatase-like_sf"/>
</dbReference>
<reference evidence="3 4" key="1">
    <citation type="submission" date="2023-11" db="EMBL/GenBank/DDBJ databases">
        <authorList>
            <person name="Cook R."/>
            <person name="Crisci M."/>
            <person name="Pye H."/>
            <person name="Adriaenssens E."/>
            <person name="Santini J."/>
        </authorList>
    </citation>
    <scope>NUCLEOTIDE SEQUENCE [LARGE SCALE GENOMIC DNA]</scope>
    <source>
        <strain evidence="3">Lak_Megaphage_Sonny</strain>
    </source>
</reference>
<accession>A0ABZ0Z2G5</accession>
<sequence length="192" mass="21614">MKKLIIVDFQYDFCEPNGSLYVPGAEKAKENIINAINSGIYDEIVMTVDWHTIKDKSFKCNGGQWPVHCVQFSHGAAIDQDIMASVIYKNIPYCVIKKGMNSAIEEYGAFSKFSKINDADNADGCIGYAFCEEPSDDAFCFHKNIEYDICGLAGDYCVFETYKNICKLNGINVTPLYDCMAFIGDPFNYNER</sequence>
<organism evidence="3 4">
    <name type="scientific">phage Lak_Megaphage_Sonny</name>
    <dbReference type="NCBI Taxonomy" id="3109229"/>
    <lineage>
        <taxon>Viruses</taxon>
        <taxon>Duplodnaviria</taxon>
        <taxon>Heunggongvirae</taxon>
        <taxon>Uroviricota</taxon>
        <taxon>Caudoviricetes</taxon>
        <taxon>Caudoviricetes code 15 clade</taxon>
    </lineage>
</organism>
<evidence type="ECO:0008006" key="5">
    <source>
        <dbReference type="Google" id="ProtNLM"/>
    </source>
</evidence>
<name>A0ABZ0Z2G5_9CAUD</name>
<evidence type="ECO:0000256" key="1">
    <source>
        <dbReference type="ARBA" id="ARBA00006336"/>
    </source>
</evidence>
<dbReference type="PANTHER" id="PTHR11080:SF2">
    <property type="entry name" value="LD05707P"/>
    <property type="match status" value="1"/>
</dbReference>
<protein>
    <recommendedName>
        <fullName evidence="5">Nicotinamidase</fullName>
    </recommendedName>
</protein>
<keyword evidence="2" id="KW-0378">Hydrolase</keyword>
<proteinExistence type="inferred from homology"/>
<evidence type="ECO:0000313" key="3">
    <source>
        <dbReference type="EMBL" id="WQJ53394.1"/>
    </source>
</evidence>
<dbReference type="SUPFAM" id="SSF52499">
    <property type="entry name" value="Isochorismatase-like hydrolases"/>
    <property type="match status" value="1"/>
</dbReference>
<dbReference type="Gene3D" id="3.40.50.850">
    <property type="entry name" value="Isochorismatase-like"/>
    <property type="match status" value="1"/>
</dbReference>
<dbReference type="InterPro" id="IPR052347">
    <property type="entry name" value="Isochorismatase_Nicotinamidase"/>
</dbReference>
<dbReference type="Proteomes" id="UP001358193">
    <property type="component" value="Segment"/>
</dbReference>
<keyword evidence="4" id="KW-1185">Reference proteome</keyword>